<feature type="domain" description="DUF2726" evidence="2">
    <location>
        <begin position="47"/>
        <end position="152"/>
    </location>
</feature>
<gene>
    <name evidence="3" type="ORF">VMF7928_04475</name>
</gene>
<dbReference type="InterPro" id="IPR014538">
    <property type="entry name" value="UCP028063_topo_Znf"/>
</dbReference>
<dbReference type="PIRSF" id="PIRSF028063">
    <property type="entry name" value="UCP028063"/>
    <property type="match status" value="1"/>
</dbReference>
<feature type="transmembrane region" description="Helical" evidence="1">
    <location>
        <begin position="12"/>
        <end position="28"/>
    </location>
</feature>
<dbReference type="InterPro" id="IPR024402">
    <property type="entry name" value="DUF2726"/>
</dbReference>
<evidence type="ECO:0000256" key="1">
    <source>
        <dbReference type="SAM" id="Phobius"/>
    </source>
</evidence>
<keyword evidence="4" id="KW-1185">Reference proteome</keyword>
<keyword evidence="1" id="KW-0812">Transmembrane</keyword>
<reference evidence="3" key="1">
    <citation type="submission" date="2021-11" db="EMBL/GenBank/DDBJ databases">
        <authorList>
            <person name="Rodrigo-Torres L."/>
            <person name="Arahal R. D."/>
            <person name="Lucena T."/>
        </authorList>
    </citation>
    <scope>NUCLEOTIDE SEQUENCE</scope>
    <source>
        <strain evidence="3">CECT 7928</strain>
    </source>
</reference>
<dbReference type="RefSeq" id="WP_237364136.1">
    <property type="nucleotide sequence ID" value="NZ_CAKLDM010000005.1"/>
</dbReference>
<dbReference type="Proteomes" id="UP000838748">
    <property type="component" value="Unassembled WGS sequence"/>
</dbReference>
<keyword evidence="1" id="KW-1133">Transmembrane helix</keyword>
<evidence type="ECO:0000313" key="3">
    <source>
        <dbReference type="EMBL" id="CAH0543216.1"/>
    </source>
</evidence>
<accession>A0ABN8EF27</accession>
<evidence type="ECO:0000313" key="4">
    <source>
        <dbReference type="Proteomes" id="UP000838748"/>
    </source>
</evidence>
<evidence type="ECO:0000259" key="2">
    <source>
        <dbReference type="Pfam" id="PF10881"/>
    </source>
</evidence>
<comment type="caution">
    <text evidence="3">The sequence shown here is derived from an EMBL/GenBank/DDBJ whole genome shotgun (WGS) entry which is preliminary data.</text>
</comment>
<keyword evidence="1" id="KW-0472">Membrane</keyword>
<organism evidence="3 4">
    <name type="scientific">Vibrio marisflavi CECT 7928</name>
    <dbReference type="NCBI Taxonomy" id="634439"/>
    <lineage>
        <taxon>Bacteria</taxon>
        <taxon>Pseudomonadati</taxon>
        <taxon>Pseudomonadota</taxon>
        <taxon>Gammaproteobacteria</taxon>
        <taxon>Vibrionales</taxon>
        <taxon>Vibrionaceae</taxon>
        <taxon>Vibrio</taxon>
    </lineage>
</organism>
<protein>
    <recommendedName>
        <fullName evidence="2">DUF2726 domain-containing protein</fullName>
    </recommendedName>
</protein>
<sequence length="222" mass="25391">MNFLDHINSNMIILLAFFGLLVVLKAIFGKRKKKISGKFVPIPFLNSRAEQNFFTQLKNKLPDHIYVVPKVRLADLCKPENPKNIVAFNKVARKHIDFVLIEQSSSKIIAAIELDDKSHQKRDNIRRDKDKNYALSSAGIKLYRVKAARSYGKVIDSIFGELLAVSSAPKKVNKSDSSQIKYPSYCPRCESDKFHKIDMRWPNKGKFYFHCKACSYQSDSSA</sequence>
<dbReference type="Pfam" id="PF10881">
    <property type="entry name" value="DUF2726"/>
    <property type="match status" value="1"/>
</dbReference>
<name>A0ABN8EF27_9VIBR</name>
<dbReference type="EMBL" id="CAKLDM010000005">
    <property type="protein sequence ID" value="CAH0543216.1"/>
    <property type="molecule type" value="Genomic_DNA"/>
</dbReference>
<dbReference type="Gene3D" id="3.40.960.10">
    <property type="entry name" value="VSR Endonuclease"/>
    <property type="match status" value="1"/>
</dbReference>
<proteinExistence type="predicted"/>